<evidence type="ECO:0000256" key="1">
    <source>
        <dbReference type="ARBA" id="ARBA00010641"/>
    </source>
</evidence>
<evidence type="ECO:0000256" key="6">
    <source>
        <dbReference type="SAM" id="Phobius"/>
    </source>
</evidence>
<evidence type="ECO:0000256" key="2">
    <source>
        <dbReference type="ARBA" id="ARBA00023015"/>
    </source>
</evidence>
<keyword evidence="4" id="KW-0804">Transcription</keyword>
<dbReference type="Gene3D" id="1.10.1740.10">
    <property type="match status" value="1"/>
</dbReference>
<dbReference type="CDD" id="cd06171">
    <property type="entry name" value="Sigma70_r4"/>
    <property type="match status" value="1"/>
</dbReference>
<dbReference type="Proteomes" id="UP000317835">
    <property type="component" value="Chromosome"/>
</dbReference>
<feature type="transmembrane region" description="Helical" evidence="6">
    <location>
        <begin position="268"/>
        <end position="290"/>
    </location>
</feature>
<comment type="similarity">
    <text evidence="1">Belongs to the sigma-70 factor family. ECF subfamily.</text>
</comment>
<feature type="domain" description="RNA polymerase sigma factor 70 region 4 type 2" evidence="8">
    <location>
        <begin position="140"/>
        <end position="192"/>
    </location>
</feature>
<dbReference type="Gene3D" id="1.10.10.10">
    <property type="entry name" value="Winged helix-like DNA-binding domain superfamily/Winged helix DNA-binding domain"/>
    <property type="match status" value="1"/>
</dbReference>
<keyword evidence="6" id="KW-1133">Transmembrane helix</keyword>
<evidence type="ECO:0000259" key="8">
    <source>
        <dbReference type="Pfam" id="PF08281"/>
    </source>
</evidence>
<keyword evidence="10" id="KW-1185">Reference proteome</keyword>
<dbReference type="InterPro" id="IPR013325">
    <property type="entry name" value="RNA_pol_sigma_r2"/>
</dbReference>
<dbReference type="NCBIfam" id="TIGR02937">
    <property type="entry name" value="sigma70-ECF"/>
    <property type="match status" value="1"/>
</dbReference>
<evidence type="ECO:0000256" key="3">
    <source>
        <dbReference type="ARBA" id="ARBA00023082"/>
    </source>
</evidence>
<sequence>MVKKGVTSTAIRDLGTLFDVGAVGGLSDGQLLDRFVERHEEAVFEAIERRHGPMVWGVCRRVLRDHHDAQDAYQATFLVLARKAASIAHREKLGNWLYGVAYQTAMKARATRAKRQAREVQVPDVPEPEIREQNRDDLLARLDRQLSRLPEKYRIPIVLCELEGRTHREAAEQLGVPVGTVSGRLSRARAMLARQLSRRGEAISGGSLAVLLAGEASAGMPNALIGSTAQAASLIAARRAMMAGMVSAEIAALTEEVMKMMLLSKIKIVMVVLLVSLALAVGGTGLAHWAQATEADTGGVSQGDQAGSKQPQVHETQAAGRDDAEEPPDYPDYPEEAKAALPGSRQSFFGGGPDEPRYIRQGDLFFVISPVGDRFSIYDAATKKVSTIRLPGSKESPLNVAPILSDRLVSLMLEGPEINRLYVFSLDDWEWHPQDLKEPASGRLDPTMGRTVVAYTQDRSIYAFSSDSKQWSILELPEGLRMGPVVMTQGDDVPSGMPGFGRDQISPVVTPDSIVVEYDGHVHEFSGKTGEWEHFDLRALIDAALESAEDGAE</sequence>
<dbReference type="InterPro" id="IPR007627">
    <property type="entry name" value="RNA_pol_sigma70_r2"/>
</dbReference>
<dbReference type="GO" id="GO:0016987">
    <property type="term" value="F:sigma factor activity"/>
    <property type="evidence" value="ECO:0007669"/>
    <property type="project" value="UniProtKB-KW"/>
</dbReference>
<dbReference type="InterPro" id="IPR014284">
    <property type="entry name" value="RNA_pol_sigma-70_dom"/>
</dbReference>
<dbReference type="SUPFAM" id="SSF88946">
    <property type="entry name" value="Sigma2 domain of RNA polymerase sigma factors"/>
    <property type="match status" value="1"/>
</dbReference>
<dbReference type="PANTHER" id="PTHR43133">
    <property type="entry name" value="RNA POLYMERASE ECF-TYPE SIGMA FACTO"/>
    <property type="match status" value="1"/>
</dbReference>
<protein>
    <submittedName>
        <fullName evidence="9">ECF RNA polymerase sigma factor SigE</fullName>
    </submittedName>
</protein>
<dbReference type="Pfam" id="PF08281">
    <property type="entry name" value="Sigma70_r4_2"/>
    <property type="match status" value="1"/>
</dbReference>
<evidence type="ECO:0000256" key="5">
    <source>
        <dbReference type="SAM" id="MobiDB-lite"/>
    </source>
</evidence>
<evidence type="ECO:0000313" key="9">
    <source>
        <dbReference type="EMBL" id="QDV37526.1"/>
    </source>
</evidence>
<dbReference type="InterPro" id="IPR036388">
    <property type="entry name" value="WH-like_DNA-bd_sf"/>
</dbReference>
<dbReference type="EMBL" id="CP036426">
    <property type="protein sequence ID" value="QDV37526.1"/>
    <property type="molecule type" value="Genomic_DNA"/>
</dbReference>
<evidence type="ECO:0000256" key="4">
    <source>
        <dbReference type="ARBA" id="ARBA00023163"/>
    </source>
</evidence>
<name>A0A518H9V5_9BACT</name>
<dbReference type="InterPro" id="IPR013324">
    <property type="entry name" value="RNA_pol_sigma_r3/r4-like"/>
</dbReference>
<dbReference type="SUPFAM" id="SSF88659">
    <property type="entry name" value="Sigma3 and sigma4 domains of RNA polymerase sigma factors"/>
    <property type="match status" value="1"/>
</dbReference>
<organism evidence="9 10">
    <name type="scientific">Tautonia plasticadhaerens</name>
    <dbReference type="NCBI Taxonomy" id="2527974"/>
    <lineage>
        <taxon>Bacteria</taxon>
        <taxon>Pseudomonadati</taxon>
        <taxon>Planctomycetota</taxon>
        <taxon>Planctomycetia</taxon>
        <taxon>Isosphaerales</taxon>
        <taxon>Isosphaeraceae</taxon>
        <taxon>Tautonia</taxon>
    </lineage>
</organism>
<dbReference type="Pfam" id="PF04542">
    <property type="entry name" value="Sigma70_r2"/>
    <property type="match status" value="1"/>
</dbReference>
<feature type="compositionally biased region" description="Acidic residues" evidence="5">
    <location>
        <begin position="323"/>
        <end position="334"/>
    </location>
</feature>
<keyword evidence="3" id="KW-0731">Sigma factor</keyword>
<dbReference type="GO" id="GO:0003677">
    <property type="term" value="F:DNA binding"/>
    <property type="evidence" value="ECO:0007669"/>
    <property type="project" value="InterPro"/>
</dbReference>
<dbReference type="InterPro" id="IPR013249">
    <property type="entry name" value="RNA_pol_sigma70_r4_t2"/>
</dbReference>
<keyword evidence="6" id="KW-0472">Membrane</keyword>
<feature type="compositionally biased region" description="Polar residues" evidence="5">
    <location>
        <begin position="302"/>
        <end position="315"/>
    </location>
</feature>
<dbReference type="GO" id="GO:0006352">
    <property type="term" value="P:DNA-templated transcription initiation"/>
    <property type="evidence" value="ECO:0007669"/>
    <property type="project" value="InterPro"/>
</dbReference>
<evidence type="ECO:0000313" key="10">
    <source>
        <dbReference type="Proteomes" id="UP000317835"/>
    </source>
</evidence>
<dbReference type="KEGG" id="tpla:ElP_54660"/>
<dbReference type="InterPro" id="IPR011044">
    <property type="entry name" value="Quino_amine_DH_bsu"/>
</dbReference>
<dbReference type="SUPFAM" id="SSF50969">
    <property type="entry name" value="YVTN repeat-like/Quinoprotein amine dehydrogenase"/>
    <property type="match status" value="1"/>
</dbReference>
<dbReference type="InterPro" id="IPR039425">
    <property type="entry name" value="RNA_pol_sigma-70-like"/>
</dbReference>
<dbReference type="PANTHER" id="PTHR43133:SF51">
    <property type="entry name" value="RNA POLYMERASE SIGMA FACTOR"/>
    <property type="match status" value="1"/>
</dbReference>
<proteinExistence type="inferred from homology"/>
<feature type="domain" description="RNA polymerase sigma-70 region 2" evidence="7">
    <location>
        <begin position="49"/>
        <end position="113"/>
    </location>
</feature>
<dbReference type="AlphaFoldDB" id="A0A518H9V5"/>
<gene>
    <name evidence="9" type="primary">sigE_10</name>
    <name evidence="9" type="ORF">ElP_54660</name>
</gene>
<evidence type="ECO:0000259" key="7">
    <source>
        <dbReference type="Pfam" id="PF04542"/>
    </source>
</evidence>
<keyword evidence="6" id="KW-0812">Transmembrane</keyword>
<feature type="region of interest" description="Disordered" evidence="5">
    <location>
        <begin position="297"/>
        <end position="346"/>
    </location>
</feature>
<accession>A0A518H9V5</accession>
<reference evidence="9 10" key="1">
    <citation type="submission" date="2019-02" db="EMBL/GenBank/DDBJ databases">
        <title>Deep-cultivation of Planctomycetes and their phenomic and genomic characterization uncovers novel biology.</title>
        <authorList>
            <person name="Wiegand S."/>
            <person name="Jogler M."/>
            <person name="Boedeker C."/>
            <person name="Pinto D."/>
            <person name="Vollmers J."/>
            <person name="Rivas-Marin E."/>
            <person name="Kohn T."/>
            <person name="Peeters S.H."/>
            <person name="Heuer A."/>
            <person name="Rast P."/>
            <person name="Oberbeckmann S."/>
            <person name="Bunk B."/>
            <person name="Jeske O."/>
            <person name="Meyerdierks A."/>
            <person name="Storesund J.E."/>
            <person name="Kallscheuer N."/>
            <person name="Luecker S."/>
            <person name="Lage O.M."/>
            <person name="Pohl T."/>
            <person name="Merkel B.J."/>
            <person name="Hornburger P."/>
            <person name="Mueller R.-W."/>
            <person name="Bruemmer F."/>
            <person name="Labrenz M."/>
            <person name="Spormann A.M."/>
            <person name="Op den Camp H."/>
            <person name="Overmann J."/>
            <person name="Amann R."/>
            <person name="Jetten M.S.M."/>
            <person name="Mascher T."/>
            <person name="Medema M.H."/>
            <person name="Devos D.P."/>
            <person name="Kaster A.-K."/>
            <person name="Ovreas L."/>
            <person name="Rohde M."/>
            <person name="Galperin M.Y."/>
            <person name="Jogler C."/>
        </authorList>
    </citation>
    <scope>NUCLEOTIDE SEQUENCE [LARGE SCALE GENOMIC DNA]</scope>
    <source>
        <strain evidence="9 10">ElP</strain>
    </source>
</reference>
<keyword evidence="2" id="KW-0805">Transcription regulation</keyword>